<evidence type="ECO:0000256" key="1">
    <source>
        <dbReference type="SAM" id="MobiDB-lite"/>
    </source>
</evidence>
<feature type="compositionally biased region" description="Low complexity" evidence="1">
    <location>
        <begin position="182"/>
        <end position="198"/>
    </location>
</feature>
<dbReference type="OrthoDB" id="2330750at2759"/>
<feature type="compositionally biased region" description="Polar residues" evidence="1">
    <location>
        <begin position="238"/>
        <end position="253"/>
    </location>
</feature>
<dbReference type="EMBL" id="MCGE01000012">
    <property type="protein sequence ID" value="ORZ15617.1"/>
    <property type="molecule type" value="Genomic_DNA"/>
</dbReference>
<feature type="compositionally biased region" description="Basic residues" evidence="1">
    <location>
        <begin position="379"/>
        <end position="403"/>
    </location>
</feature>
<feature type="region of interest" description="Disordered" evidence="1">
    <location>
        <begin position="149"/>
        <end position="314"/>
    </location>
</feature>
<protein>
    <submittedName>
        <fullName evidence="2">Uncharacterized protein</fullName>
    </submittedName>
</protein>
<feature type="compositionally biased region" description="Low complexity" evidence="1">
    <location>
        <begin position="212"/>
        <end position="237"/>
    </location>
</feature>
<feature type="compositionally biased region" description="Low complexity" evidence="1">
    <location>
        <begin position="258"/>
        <end position="271"/>
    </location>
</feature>
<evidence type="ECO:0000313" key="3">
    <source>
        <dbReference type="Proteomes" id="UP000193560"/>
    </source>
</evidence>
<name>A0A1X2IFD6_9FUNG</name>
<organism evidence="2 3">
    <name type="scientific">Absidia repens</name>
    <dbReference type="NCBI Taxonomy" id="90262"/>
    <lineage>
        <taxon>Eukaryota</taxon>
        <taxon>Fungi</taxon>
        <taxon>Fungi incertae sedis</taxon>
        <taxon>Mucoromycota</taxon>
        <taxon>Mucoromycotina</taxon>
        <taxon>Mucoromycetes</taxon>
        <taxon>Mucorales</taxon>
        <taxon>Cunninghamellaceae</taxon>
        <taxon>Absidia</taxon>
    </lineage>
</organism>
<comment type="caution">
    <text evidence="2">The sequence shown here is derived from an EMBL/GenBank/DDBJ whole genome shotgun (WGS) entry which is preliminary data.</text>
</comment>
<feature type="compositionally biased region" description="Low complexity" evidence="1">
    <location>
        <begin position="285"/>
        <end position="312"/>
    </location>
</feature>
<proteinExistence type="predicted"/>
<feature type="region of interest" description="Disordered" evidence="1">
    <location>
        <begin position="360"/>
        <end position="403"/>
    </location>
</feature>
<dbReference type="AlphaFoldDB" id="A0A1X2IFD6"/>
<gene>
    <name evidence="2" type="ORF">BCR42DRAFT_491663</name>
</gene>
<keyword evidence="3" id="KW-1185">Reference proteome</keyword>
<sequence length="403" mass="44945">MVDKSRMTLQKLARWHPSQSNTVHDRKGSAALWEGTLQPLDHEDLKQGALYIIKIHHVSVGLFQGWNDDMCCFAVLRSENIPMRWSQARYLPGDYDAYDAFDEAGNPPVHLWTRYLRVEVPINWFAIFEEARRKQRVMMGVTNSGNNGGYPPLVTTLHQQPPQPNILDEDYSEHGTFSAAPSQSLHSDRLSSISSLPLDSRRESMTQAVPTQQQQQQQQQHVDTYSPPQSPTPSNTSFFQNPAFTLPNNTTADDPSDKANTTSALPTTTASTKKKKDADTHSSHHQIQQQHSTSVIASSSSPNVTTASTTTTQELIPAVPSAKTSKRRSTVGATPSQQLELALGDLSFPHDDDRFSIHSDYQPNMDPSSISSTSPVQQHHSHTNTWKKRSIKKMLGRSSTHTK</sequence>
<reference evidence="2 3" key="1">
    <citation type="submission" date="2016-07" db="EMBL/GenBank/DDBJ databases">
        <title>Pervasive Adenine N6-methylation of Active Genes in Fungi.</title>
        <authorList>
            <consortium name="DOE Joint Genome Institute"/>
            <person name="Mondo S.J."/>
            <person name="Dannebaum R.O."/>
            <person name="Kuo R.C."/>
            <person name="Labutti K."/>
            <person name="Haridas S."/>
            <person name="Kuo A."/>
            <person name="Salamov A."/>
            <person name="Ahrendt S.R."/>
            <person name="Lipzen A."/>
            <person name="Sullivan W."/>
            <person name="Andreopoulos W.B."/>
            <person name="Clum A."/>
            <person name="Lindquist E."/>
            <person name="Daum C."/>
            <person name="Ramamoorthy G.K."/>
            <person name="Gryganskyi A."/>
            <person name="Culley D."/>
            <person name="Magnuson J.K."/>
            <person name="James T.Y."/>
            <person name="O'Malley M.A."/>
            <person name="Stajich J.E."/>
            <person name="Spatafora J.W."/>
            <person name="Visel A."/>
            <person name="Grigoriev I.V."/>
        </authorList>
    </citation>
    <scope>NUCLEOTIDE SEQUENCE [LARGE SCALE GENOMIC DNA]</scope>
    <source>
        <strain evidence="2 3">NRRL 1336</strain>
    </source>
</reference>
<accession>A0A1X2IFD6</accession>
<dbReference type="Proteomes" id="UP000193560">
    <property type="component" value="Unassembled WGS sequence"/>
</dbReference>
<evidence type="ECO:0000313" key="2">
    <source>
        <dbReference type="EMBL" id="ORZ15617.1"/>
    </source>
</evidence>
<feature type="compositionally biased region" description="Polar residues" evidence="1">
    <location>
        <begin position="360"/>
        <end position="378"/>
    </location>
</feature>